<sequence length="515" mass="56059">MFESLIGSIKNMVLSLNGLLWGKLITVNVGETIVELSLLVVILIPVGLYFTLRTRFLPFRMFPEMIKCVLEPKSSTNKDSISGLQALFIATASRVGMGNLAGVVAAISFGGPGAIFWMWLAALIGASSAFIESTLAQIYKEKDPLYGGFRGGPAYFMDRMRIITWVKEEDEFVDNIKGTSKYVSADGKKYYTRGTRFRLLGVLFALSGLLCWAGISQVIANSVSQSFANAFNFPPLYTTIALVVISGIVLFKNAGIVDVLNKVVPAMAILYFSVTLFIIIKNIGLLPQMFENIFVQAFGFRQAVAGGFGAILMQGVKRGLFSNEAGSGSAPCAAAAADVAHPVKQGLIQALGVFIDTLLICSCSAFIMLLAPESVTKGLMGMDLLQAAMNHHIGQAGVIFIAVILFLFSFSTFLGIMFYARGNVAYVFGDNWKSQNAYKIFALGMLYAGGMAQYTFVWELGDLGVGLMTVFNMMAIIPLSGQVIESLKDYELNFMKKKNVKREIKEEAVEVQETI</sequence>
<reference evidence="9 10" key="1">
    <citation type="submission" date="2018-06" db="EMBL/GenBank/DDBJ databases">
        <authorList>
            <consortium name="Pathogen Informatics"/>
            <person name="Doyle S."/>
        </authorList>
    </citation>
    <scope>NUCLEOTIDE SEQUENCE [LARGE SCALE GENOMIC DNA]</scope>
    <source>
        <strain evidence="9 10">NCTC12112</strain>
    </source>
</reference>
<dbReference type="PANTHER" id="PTHR30330">
    <property type="entry name" value="AGSS FAMILY TRANSPORTER, SODIUM-ALANINE"/>
    <property type="match status" value="1"/>
</dbReference>
<dbReference type="PANTHER" id="PTHR30330:SF1">
    <property type="entry name" value="AMINO-ACID CARRIER PROTEIN ALST"/>
    <property type="match status" value="1"/>
</dbReference>
<evidence type="ECO:0000256" key="7">
    <source>
        <dbReference type="ARBA" id="ARBA00023136"/>
    </source>
</evidence>
<proteinExistence type="inferred from homology"/>
<evidence type="ECO:0000256" key="2">
    <source>
        <dbReference type="ARBA" id="ARBA00009261"/>
    </source>
</evidence>
<dbReference type="PROSITE" id="PS00873">
    <property type="entry name" value="NA_ALANINE_SYMP"/>
    <property type="match status" value="1"/>
</dbReference>
<keyword evidence="7 8" id="KW-0472">Membrane</keyword>
<evidence type="ECO:0000256" key="6">
    <source>
        <dbReference type="ARBA" id="ARBA00022989"/>
    </source>
</evidence>
<dbReference type="Proteomes" id="UP000249008">
    <property type="component" value="Chromosome 1"/>
</dbReference>
<evidence type="ECO:0000256" key="5">
    <source>
        <dbReference type="ARBA" id="ARBA00022692"/>
    </source>
</evidence>
<feature type="transmembrane region" description="Helical" evidence="8">
    <location>
        <begin position="86"/>
        <end position="109"/>
    </location>
</feature>
<keyword evidence="3" id="KW-0813">Transport</keyword>
<evidence type="ECO:0000313" key="9">
    <source>
        <dbReference type="EMBL" id="SQJ00542.1"/>
    </source>
</evidence>
<evidence type="ECO:0000256" key="1">
    <source>
        <dbReference type="ARBA" id="ARBA00004651"/>
    </source>
</evidence>
<evidence type="ECO:0000256" key="8">
    <source>
        <dbReference type="SAM" id="Phobius"/>
    </source>
</evidence>
<dbReference type="RefSeq" id="WP_005976435.1">
    <property type="nucleotide sequence ID" value="NZ_BAABXY010000001.1"/>
</dbReference>
<dbReference type="AlphaFoldDB" id="A0AAX2J9L8"/>
<accession>A0AAX2J9L8</accession>
<keyword evidence="6 8" id="KW-1133">Transmembrane helix</keyword>
<feature type="transmembrane region" description="Helical" evidence="8">
    <location>
        <begin position="263"/>
        <end position="281"/>
    </location>
</feature>
<keyword evidence="5 8" id="KW-0812">Transmembrane</keyword>
<name>A0AAX2J9L8_9FUSO</name>
<dbReference type="EMBL" id="LS483487">
    <property type="protein sequence ID" value="SQJ00542.1"/>
    <property type="molecule type" value="Genomic_DNA"/>
</dbReference>
<feature type="transmembrane region" description="Helical" evidence="8">
    <location>
        <begin position="392"/>
        <end position="419"/>
    </location>
</feature>
<dbReference type="PRINTS" id="PR00175">
    <property type="entry name" value="NAALASMPORT"/>
</dbReference>
<organism evidence="9 10">
    <name type="scientific">Fusobacterium ulcerans</name>
    <dbReference type="NCBI Taxonomy" id="861"/>
    <lineage>
        <taxon>Bacteria</taxon>
        <taxon>Fusobacteriati</taxon>
        <taxon>Fusobacteriota</taxon>
        <taxon>Fusobacteriia</taxon>
        <taxon>Fusobacteriales</taxon>
        <taxon>Fusobacteriaceae</taxon>
        <taxon>Fusobacterium</taxon>
    </lineage>
</organism>
<keyword evidence="4" id="KW-1003">Cell membrane</keyword>
<protein>
    <submittedName>
        <fullName evidence="9">Na+/alanine symporter</fullName>
    </submittedName>
</protein>
<gene>
    <name evidence="9" type="ORF">NCTC12112_00822</name>
</gene>
<feature type="transmembrane region" description="Helical" evidence="8">
    <location>
        <begin position="33"/>
        <end position="52"/>
    </location>
</feature>
<comment type="similarity">
    <text evidence="2">Belongs to the alanine or glycine:cation symporter (AGCS) (TC 2.A.25) family.</text>
</comment>
<dbReference type="InterPro" id="IPR001463">
    <property type="entry name" value="Na/Ala_symport"/>
</dbReference>
<feature type="transmembrane region" description="Helical" evidence="8">
    <location>
        <begin position="235"/>
        <end position="251"/>
    </location>
</feature>
<feature type="transmembrane region" description="Helical" evidence="8">
    <location>
        <begin position="463"/>
        <end position="487"/>
    </location>
</feature>
<evidence type="ECO:0000256" key="4">
    <source>
        <dbReference type="ARBA" id="ARBA00022475"/>
    </source>
</evidence>
<feature type="transmembrane region" description="Helical" evidence="8">
    <location>
        <begin position="440"/>
        <end position="457"/>
    </location>
</feature>
<evidence type="ECO:0000256" key="3">
    <source>
        <dbReference type="ARBA" id="ARBA00022448"/>
    </source>
</evidence>
<evidence type="ECO:0000313" key="10">
    <source>
        <dbReference type="Proteomes" id="UP000249008"/>
    </source>
</evidence>
<dbReference type="Pfam" id="PF01235">
    <property type="entry name" value="Na_Ala_symp"/>
    <property type="match status" value="2"/>
</dbReference>
<feature type="transmembrane region" description="Helical" evidence="8">
    <location>
        <begin position="197"/>
        <end position="215"/>
    </location>
</feature>
<feature type="transmembrane region" description="Helical" evidence="8">
    <location>
        <begin position="115"/>
        <end position="135"/>
    </location>
</feature>
<comment type="subcellular location">
    <subcellularLocation>
        <location evidence="1">Cell membrane</location>
        <topology evidence="1">Multi-pass membrane protein</topology>
    </subcellularLocation>
</comment>
<dbReference type="GO" id="GO:0005283">
    <property type="term" value="F:amino acid:sodium symporter activity"/>
    <property type="evidence" value="ECO:0007669"/>
    <property type="project" value="InterPro"/>
</dbReference>
<dbReference type="GO" id="GO:0005886">
    <property type="term" value="C:plasma membrane"/>
    <property type="evidence" value="ECO:0007669"/>
    <property type="project" value="UniProtKB-SubCell"/>
</dbReference>
<feature type="transmembrane region" description="Helical" evidence="8">
    <location>
        <begin position="351"/>
        <end position="372"/>
    </location>
</feature>